<dbReference type="EMBL" id="LDAU01000129">
    <property type="protein sequence ID" value="KRX03601.1"/>
    <property type="molecule type" value="Genomic_DNA"/>
</dbReference>
<feature type="region of interest" description="Disordered" evidence="2">
    <location>
        <begin position="229"/>
        <end position="254"/>
    </location>
</feature>
<feature type="coiled-coil region" evidence="1">
    <location>
        <begin position="143"/>
        <end position="190"/>
    </location>
</feature>
<feature type="region of interest" description="Disordered" evidence="2">
    <location>
        <begin position="1063"/>
        <end position="1118"/>
    </location>
</feature>
<dbReference type="Proteomes" id="UP000054937">
    <property type="component" value="Unassembled WGS sequence"/>
</dbReference>
<feature type="compositionally biased region" description="Low complexity" evidence="2">
    <location>
        <begin position="1222"/>
        <end position="1236"/>
    </location>
</feature>
<feature type="compositionally biased region" description="Basic and acidic residues" evidence="2">
    <location>
        <begin position="69"/>
        <end position="80"/>
    </location>
</feature>
<name>A0A0V0QND5_PSEPJ</name>
<keyword evidence="1" id="KW-0175">Coiled coil</keyword>
<feature type="compositionally biased region" description="Polar residues" evidence="2">
    <location>
        <begin position="750"/>
        <end position="763"/>
    </location>
</feature>
<feature type="compositionally biased region" description="Polar residues" evidence="2">
    <location>
        <begin position="229"/>
        <end position="253"/>
    </location>
</feature>
<feature type="region of interest" description="Disordered" evidence="2">
    <location>
        <begin position="385"/>
        <end position="408"/>
    </location>
</feature>
<feature type="compositionally biased region" description="Basic and acidic residues" evidence="2">
    <location>
        <begin position="282"/>
        <end position="316"/>
    </location>
</feature>
<proteinExistence type="predicted"/>
<feature type="compositionally biased region" description="Polar residues" evidence="2">
    <location>
        <begin position="12"/>
        <end position="38"/>
    </location>
</feature>
<feature type="region of interest" description="Disordered" evidence="2">
    <location>
        <begin position="750"/>
        <end position="781"/>
    </location>
</feature>
<evidence type="ECO:0000256" key="2">
    <source>
        <dbReference type="SAM" id="MobiDB-lite"/>
    </source>
</evidence>
<reference evidence="3 4" key="1">
    <citation type="journal article" date="2015" name="Sci. Rep.">
        <title>Genome of the facultative scuticociliatosis pathogen Pseudocohnilembus persalinus provides insight into its virulence through horizontal gene transfer.</title>
        <authorList>
            <person name="Xiong J."/>
            <person name="Wang G."/>
            <person name="Cheng J."/>
            <person name="Tian M."/>
            <person name="Pan X."/>
            <person name="Warren A."/>
            <person name="Jiang C."/>
            <person name="Yuan D."/>
            <person name="Miao W."/>
        </authorList>
    </citation>
    <scope>NUCLEOTIDE SEQUENCE [LARGE SCALE GENOMIC DNA]</scope>
    <source>
        <strain evidence="3">36N120E</strain>
    </source>
</reference>
<feature type="compositionally biased region" description="Polar residues" evidence="2">
    <location>
        <begin position="59"/>
        <end position="68"/>
    </location>
</feature>
<dbReference type="SUPFAM" id="SSF48403">
    <property type="entry name" value="Ankyrin repeat"/>
    <property type="match status" value="1"/>
</dbReference>
<feature type="compositionally biased region" description="Basic residues" evidence="2">
    <location>
        <begin position="89"/>
        <end position="102"/>
    </location>
</feature>
<evidence type="ECO:0000256" key="1">
    <source>
        <dbReference type="SAM" id="Coils"/>
    </source>
</evidence>
<feature type="compositionally biased region" description="Polar residues" evidence="2">
    <location>
        <begin position="1068"/>
        <end position="1079"/>
    </location>
</feature>
<gene>
    <name evidence="3" type="ORF">PPERSA_04153</name>
</gene>
<feature type="compositionally biased region" description="Acidic residues" evidence="2">
    <location>
        <begin position="111"/>
        <end position="127"/>
    </location>
</feature>
<feature type="compositionally biased region" description="Basic residues" evidence="2">
    <location>
        <begin position="1085"/>
        <end position="1099"/>
    </location>
</feature>
<accession>A0A0V0QND5</accession>
<feature type="compositionally biased region" description="Basic and acidic residues" evidence="2">
    <location>
        <begin position="1"/>
        <end position="11"/>
    </location>
</feature>
<dbReference type="InterPro" id="IPR002110">
    <property type="entry name" value="Ankyrin_rpt"/>
</dbReference>
<dbReference type="OrthoDB" id="195446at2759"/>
<feature type="coiled-coil region" evidence="1">
    <location>
        <begin position="884"/>
        <end position="915"/>
    </location>
</feature>
<evidence type="ECO:0000313" key="4">
    <source>
        <dbReference type="Proteomes" id="UP000054937"/>
    </source>
</evidence>
<keyword evidence="4" id="KW-1185">Reference proteome</keyword>
<feature type="region of interest" description="Disordered" evidence="2">
    <location>
        <begin position="1219"/>
        <end position="1240"/>
    </location>
</feature>
<dbReference type="Pfam" id="PF12796">
    <property type="entry name" value="Ank_2"/>
    <property type="match status" value="1"/>
</dbReference>
<dbReference type="Gene3D" id="1.25.40.20">
    <property type="entry name" value="Ankyrin repeat-containing domain"/>
    <property type="match status" value="1"/>
</dbReference>
<feature type="region of interest" description="Disordered" evidence="2">
    <location>
        <begin position="282"/>
        <end position="326"/>
    </location>
</feature>
<dbReference type="SMART" id="SM00248">
    <property type="entry name" value="ANK"/>
    <property type="match status" value="2"/>
</dbReference>
<comment type="caution">
    <text evidence="3">The sequence shown here is derived from an EMBL/GenBank/DDBJ whole genome shotgun (WGS) entry which is preliminary data.</text>
</comment>
<feature type="compositionally biased region" description="Polar residues" evidence="2">
    <location>
        <begin position="772"/>
        <end position="781"/>
    </location>
</feature>
<organism evidence="3 4">
    <name type="scientific">Pseudocohnilembus persalinus</name>
    <name type="common">Ciliate</name>
    <dbReference type="NCBI Taxonomy" id="266149"/>
    <lineage>
        <taxon>Eukaryota</taxon>
        <taxon>Sar</taxon>
        <taxon>Alveolata</taxon>
        <taxon>Ciliophora</taxon>
        <taxon>Intramacronucleata</taxon>
        <taxon>Oligohymenophorea</taxon>
        <taxon>Scuticociliatia</taxon>
        <taxon>Philasterida</taxon>
        <taxon>Pseudocohnilembidae</taxon>
        <taxon>Pseudocohnilembus</taxon>
    </lineage>
</organism>
<feature type="compositionally biased region" description="Basic and acidic residues" evidence="2">
    <location>
        <begin position="39"/>
        <end position="54"/>
    </location>
</feature>
<feature type="region of interest" description="Disordered" evidence="2">
    <location>
        <begin position="1"/>
        <end position="139"/>
    </location>
</feature>
<feature type="compositionally biased region" description="Basic and acidic residues" evidence="2">
    <location>
        <begin position="387"/>
        <end position="408"/>
    </location>
</feature>
<evidence type="ECO:0000313" key="3">
    <source>
        <dbReference type="EMBL" id="KRX03601.1"/>
    </source>
</evidence>
<protein>
    <submittedName>
        <fullName evidence="3">Ankyrin repeat-containing domain</fullName>
    </submittedName>
</protein>
<dbReference type="InParanoid" id="A0A0V0QND5"/>
<dbReference type="InterPro" id="IPR036770">
    <property type="entry name" value="Ankyrin_rpt-contain_sf"/>
</dbReference>
<sequence length="1322" mass="156627">MEDQQKEKDKTPQNPENQEQDQFQNDKVLQNSQISTINEDQKNQVEENEKKLQNPEEISLQSEQLQKYNHQENDKDKKNLPQEIQQQKPKGKRKGKKKKKKQNIPPIQEENSQEELDSDDEVEDNEIVSDNQLASEQDLDNITQNVNENIEKQNREQKEQQQENGKVQIINNENLNNQQKEENISQNNTQQIEDNQGEQNILNNCNNIIQNDTQLQKNSEQNIKTEVNQNTVQQDEQNSSLQKQASNTSNNQQNEKDIEQIQNEIQTQKNQQNQENKFIQNLEKENSSENNDPKIQQKEKDKMAEKVEENSIKNEEVQQNQDDDTIQKQKQILDQDQNQDINGKLEQDQNQQQNVEIVKNEKEQEKENSIPIIIDEAQVQEVSFKAEQQEQNHDQDQKKEQQDQKQNQDIDQNQNQVLDQNLDQNQQLNSSRQQQNQLLKTGEQIEEKNEHQTGQNSVFISRQDQISEKNQQNNEYVANMQSLEKNQVENQFENENIGDLLQSQNHDLTKSQDSKEYTFSLGNQKQQNQQIYDRTGNFQQQKDEEAQNNEIQEDFQPFFNNQIAQTKKIVMDLIEIGDLEALKQIIKQFSFQPNEELSDEGSGQTALHFACFFQQPHILEFIIFYIYKKFPQHFQQVINLQTKKGNTPLMVSVEKINVEIFDILLKYGGVDFAIKNNEGQNVLDLAKKLKEQNENKENTEGITYIIKTLERFIKIQEQLPPNIFELEKNGPETLEILLQVNKSKGILNNLTQSGNFNKSQSGSYRKDKNLNKRNQSAQSSLQKEKITQYMKQKQNIEQQLHKLNDEIGNLQGSEHKSKSPLAYKKRLESYYDQEAQKSAQNLVYKMNLMRKEKELKYKEKRLQMSEKIHNDMLLSQDRNLQIKRKLVEQKHEQILKKLEKQRQEREEQMKFNQKANELVKKLQQHKSKEHFEKNYQKNIEMPELEKRKQKLAEKRKMFQPLSHDQFQEHKKKHQENLKIKLLENKKERMFKGQELPLERNSNYKPIKSSYTSKVLQYDKEKREREKLLQEEKKQMMERRKKYGQLVKDIYQPQLQMQSQLYAEDNDDNQSVQKTPVNKNLENKKSKPKMFRYYLKKKPVSQRENQYDEQQQEDSGGENDYIKQNRKYKQLSQNQNQNLNSPEFNDFASDSQIEQGVNYYKQQDITQKSFNSNSSLPKKIQNQSKASSLYNGQHIKENSSVIKLQKNPKDINYLQELRRQRNQQEQFQQSQISENQSGMGGQNLVYKQENWNKIIDNDAIEMNEKYQKVLASAQRIENLAKRKEINQQFQNSDTENIESINNLYIDSIKAKLALLDKIKDNQK</sequence>
<feature type="compositionally biased region" description="Polar residues" evidence="2">
    <location>
        <begin position="128"/>
        <end position="139"/>
    </location>
</feature>
<feature type="coiled-coil region" evidence="1">
    <location>
        <begin position="786"/>
        <end position="813"/>
    </location>
</feature>